<feature type="compositionally biased region" description="Basic and acidic residues" evidence="1">
    <location>
        <begin position="60"/>
        <end position="73"/>
    </location>
</feature>
<evidence type="ECO:0000313" key="2">
    <source>
        <dbReference type="EMBL" id="CAD9701696.1"/>
    </source>
</evidence>
<feature type="compositionally biased region" description="Acidic residues" evidence="1">
    <location>
        <begin position="25"/>
        <end position="59"/>
    </location>
</feature>
<feature type="region of interest" description="Disordered" evidence="1">
    <location>
        <begin position="1"/>
        <end position="234"/>
    </location>
</feature>
<proteinExistence type="predicted"/>
<feature type="compositionally biased region" description="Acidic residues" evidence="1">
    <location>
        <begin position="98"/>
        <end position="142"/>
    </location>
</feature>
<sequence>MADDKPPGEEKIDENEHNDIGAEEEKVEEGGVENEEEPAGEEKDEQEEPGDKEQDEQEEKEPGDVGQDGHEEGTSADVGQDEQEEEQIPAENEKAEELVEEDAEEAQEAEEEVEEQQEAEGEDEEQQEDEEVDREGETDEAEEGKSNGGDAEPEPDQVNDDPVEDPQEAEDTGRDEPDEEKTTSSIQPPISKPERRKSSRRSKESLPDAPSVTEIPSEPISNTQVPVANRKTKKRSVTCLELATRNFADSVLRTGLFRMKGSVRIPGENNRVIILVGEKDRSRDWVSVVSGILQASAHADAIIVDKAGSRSVFNSVRANNRALPDIIGIGSSSTTTSCQQHRVSIIADKCVDESSPAFIQAKLDLAQNLAGPFKVVLLNVCNNLGKEQEELLKLGSKRGWPVLSLFDCPRPAGISDKYAAFPKSTKDHESEFASFIHIHLTVDLFAFN</sequence>
<organism evidence="2">
    <name type="scientific">Mucochytrium quahogii</name>
    <dbReference type="NCBI Taxonomy" id="96639"/>
    <lineage>
        <taxon>Eukaryota</taxon>
        <taxon>Sar</taxon>
        <taxon>Stramenopiles</taxon>
        <taxon>Bigyra</taxon>
        <taxon>Labyrinthulomycetes</taxon>
        <taxon>Thraustochytrida</taxon>
        <taxon>Thraustochytriidae</taxon>
        <taxon>Mucochytrium</taxon>
    </lineage>
</organism>
<dbReference type="EMBL" id="HBHK01023226">
    <property type="protein sequence ID" value="CAD9701696.1"/>
    <property type="molecule type" value="Transcribed_RNA"/>
</dbReference>
<protein>
    <submittedName>
        <fullName evidence="2">Uncharacterized protein</fullName>
    </submittedName>
</protein>
<feature type="compositionally biased region" description="Acidic residues" evidence="1">
    <location>
        <begin position="79"/>
        <end position="88"/>
    </location>
</feature>
<name>A0A7S2SJ83_9STRA</name>
<feature type="compositionally biased region" description="Basic and acidic residues" evidence="1">
    <location>
        <begin position="1"/>
        <end position="24"/>
    </location>
</feature>
<gene>
    <name evidence="2" type="ORF">QSP1433_LOCUS14682</name>
</gene>
<evidence type="ECO:0000256" key="1">
    <source>
        <dbReference type="SAM" id="MobiDB-lite"/>
    </source>
</evidence>
<dbReference type="AlphaFoldDB" id="A0A7S2SJ83"/>
<feature type="compositionally biased region" description="Acidic residues" evidence="1">
    <location>
        <begin position="151"/>
        <end position="170"/>
    </location>
</feature>
<reference evidence="2" key="1">
    <citation type="submission" date="2021-01" db="EMBL/GenBank/DDBJ databases">
        <authorList>
            <person name="Corre E."/>
            <person name="Pelletier E."/>
            <person name="Niang G."/>
            <person name="Scheremetjew M."/>
            <person name="Finn R."/>
            <person name="Kale V."/>
            <person name="Holt S."/>
            <person name="Cochrane G."/>
            <person name="Meng A."/>
            <person name="Brown T."/>
            <person name="Cohen L."/>
        </authorList>
    </citation>
    <scope>NUCLEOTIDE SEQUENCE</scope>
    <source>
        <strain evidence="2">NY070348D</strain>
    </source>
</reference>
<accession>A0A7S2SJ83</accession>